<organism evidence="1 2">
    <name type="scientific">Vigna unguiculata</name>
    <name type="common">Cowpea</name>
    <dbReference type="NCBI Taxonomy" id="3917"/>
    <lineage>
        <taxon>Eukaryota</taxon>
        <taxon>Viridiplantae</taxon>
        <taxon>Streptophyta</taxon>
        <taxon>Embryophyta</taxon>
        <taxon>Tracheophyta</taxon>
        <taxon>Spermatophyta</taxon>
        <taxon>Magnoliopsida</taxon>
        <taxon>eudicotyledons</taxon>
        <taxon>Gunneridae</taxon>
        <taxon>Pentapetalae</taxon>
        <taxon>rosids</taxon>
        <taxon>fabids</taxon>
        <taxon>Fabales</taxon>
        <taxon>Fabaceae</taxon>
        <taxon>Papilionoideae</taxon>
        <taxon>50 kb inversion clade</taxon>
        <taxon>NPAAA clade</taxon>
        <taxon>indigoferoid/millettioid clade</taxon>
        <taxon>Phaseoleae</taxon>
        <taxon>Vigna</taxon>
    </lineage>
</organism>
<evidence type="ECO:0000313" key="1">
    <source>
        <dbReference type="EMBL" id="QCE13292.1"/>
    </source>
</evidence>
<evidence type="ECO:0000313" key="2">
    <source>
        <dbReference type="Proteomes" id="UP000501690"/>
    </source>
</evidence>
<name>A0A4D6NJT0_VIGUN</name>
<sequence length="77" mass="9000">MATSQEQLRKIGLEGFDLVEKLYGRRFTPTDEGIWVVRQLSDDEMENPALKTREVANYSAYPRAKTHNNRWGRPITF</sequence>
<dbReference type="Proteomes" id="UP000501690">
    <property type="component" value="Linkage Group LG11"/>
</dbReference>
<accession>A0A4D6NJT0</accession>
<keyword evidence="2" id="KW-1185">Reference proteome</keyword>
<gene>
    <name evidence="1" type="ORF">DEO72_LG11g285</name>
</gene>
<dbReference type="EMBL" id="CP039355">
    <property type="protein sequence ID" value="QCE13292.1"/>
    <property type="molecule type" value="Genomic_DNA"/>
</dbReference>
<dbReference type="AlphaFoldDB" id="A0A4D6NJT0"/>
<reference evidence="1 2" key="1">
    <citation type="submission" date="2019-04" db="EMBL/GenBank/DDBJ databases">
        <title>An improved genome assembly and genetic linkage map for asparagus bean, Vigna unguiculata ssp. sesquipedialis.</title>
        <authorList>
            <person name="Xia Q."/>
            <person name="Zhang R."/>
            <person name="Dong Y."/>
        </authorList>
    </citation>
    <scope>NUCLEOTIDE SEQUENCE [LARGE SCALE GENOMIC DNA]</scope>
    <source>
        <tissue evidence="1">Leaf</tissue>
    </source>
</reference>
<protein>
    <submittedName>
        <fullName evidence="1">Uncharacterized protein</fullName>
    </submittedName>
</protein>
<proteinExistence type="predicted"/>